<feature type="domain" description="Tyr recombinase" evidence="10">
    <location>
        <begin position="106"/>
        <end position="288"/>
    </location>
</feature>
<organism evidence="12 13">
    <name type="scientific">Wenyingzhuangia gilva</name>
    <dbReference type="NCBI Taxonomy" id="3057677"/>
    <lineage>
        <taxon>Bacteria</taxon>
        <taxon>Pseudomonadati</taxon>
        <taxon>Bacteroidota</taxon>
        <taxon>Flavobacteriia</taxon>
        <taxon>Flavobacteriales</taxon>
        <taxon>Flavobacteriaceae</taxon>
        <taxon>Wenyingzhuangia</taxon>
    </lineage>
</organism>
<keyword evidence="13" id="KW-1185">Reference proteome</keyword>
<dbReference type="InterPro" id="IPR013762">
    <property type="entry name" value="Integrase-like_cat_sf"/>
</dbReference>
<feature type="active site" evidence="9">
    <location>
        <position position="172"/>
    </location>
</feature>
<dbReference type="PROSITE" id="PS51898">
    <property type="entry name" value="TYR_RECOMBINASE"/>
    <property type="match status" value="1"/>
</dbReference>
<protein>
    <recommendedName>
        <fullName evidence="9">Tyrosine recombinase XerC</fullName>
    </recommendedName>
</protein>
<dbReference type="InterPro" id="IPR010998">
    <property type="entry name" value="Integrase_recombinase_N"/>
</dbReference>
<evidence type="ECO:0000256" key="7">
    <source>
        <dbReference type="ARBA" id="ARBA00023172"/>
    </source>
</evidence>
<reference evidence="12" key="1">
    <citation type="submission" date="2023-07" db="EMBL/GenBank/DDBJ databases">
        <title>Wenyingzhuangia sp. chi5 genome sequencing and assembly.</title>
        <authorList>
            <person name="Park S."/>
        </authorList>
    </citation>
    <scope>NUCLEOTIDE SEQUENCE</scope>
    <source>
        <strain evidence="12">Chi5</strain>
    </source>
</reference>
<proteinExistence type="inferred from homology"/>
<keyword evidence="3 9" id="KW-0132">Cell division</keyword>
<dbReference type="InterPro" id="IPR011010">
    <property type="entry name" value="DNA_brk_join_enz"/>
</dbReference>
<sequence>MELIHKFLEYLSLEKNYSPHTITAYQKDLNDFFGFIESEYQEMDPCAVEYSYIRSWIISLNASGIVNRSVNRKLTALKSFYNYLQKIEMITKNPLSSQKSLKTAKKVIIPFSEREIEEVFLIEDDYYTPFEQLRNKLMIHLLYATGIRQAELIELKTQDVDFETRTIKVLGKRNKERIIPIYTEILKELKLYLNQRDGMNVATLNLFVTKRGGKMYGALVYRIINSYFSKVSTKEKKSPHVLRHSYATDLINQGADLNSVKELLGHSSLAATQVYTHNSLDKLKQVYNQAHPRSAKKK</sequence>
<dbReference type="PANTHER" id="PTHR30349:SF77">
    <property type="entry name" value="TYROSINE RECOMBINASE XERC"/>
    <property type="match status" value="1"/>
</dbReference>
<name>A0ABT8VQM3_9FLAO</name>
<dbReference type="InterPro" id="IPR044068">
    <property type="entry name" value="CB"/>
</dbReference>
<dbReference type="Pfam" id="PF00589">
    <property type="entry name" value="Phage_integrase"/>
    <property type="match status" value="1"/>
</dbReference>
<comment type="subcellular location">
    <subcellularLocation>
        <location evidence="1 9">Cytoplasm</location>
    </subcellularLocation>
</comment>
<feature type="active site" description="O-(3'-phospho-DNA)-tyrosine intermediate" evidence="9">
    <location>
        <position position="275"/>
    </location>
</feature>
<evidence type="ECO:0000256" key="8">
    <source>
        <dbReference type="ARBA" id="ARBA00023306"/>
    </source>
</evidence>
<feature type="active site" evidence="9">
    <location>
        <position position="243"/>
    </location>
</feature>
<keyword evidence="6 9" id="KW-0238">DNA-binding</keyword>
<evidence type="ECO:0000256" key="5">
    <source>
        <dbReference type="ARBA" id="ARBA00022908"/>
    </source>
</evidence>
<comment type="caution">
    <text evidence="12">The sequence shown here is derived from an EMBL/GenBank/DDBJ whole genome shotgun (WGS) entry which is preliminary data.</text>
</comment>
<dbReference type="Gene3D" id="1.10.150.130">
    <property type="match status" value="1"/>
</dbReference>
<evidence type="ECO:0000256" key="3">
    <source>
        <dbReference type="ARBA" id="ARBA00022618"/>
    </source>
</evidence>
<keyword evidence="2 9" id="KW-0963">Cytoplasm</keyword>
<gene>
    <name evidence="9" type="primary">xerC</name>
    <name evidence="12" type="ORF">QVZ41_05375</name>
</gene>
<dbReference type="InterPro" id="IPR004107">
    <property type="entry name" value="Integrase_SAM-like_N"/>
</dbReference>
<dbReference type="InterPro" id="IPR050090">
    <property type="entry name" value="Tyrosine_recombinase_XerCD"/>
</dbReference>
<feature type="active site" evidence="9">
    <location>
        <position position="148"/>
    </location>
</feature>
<dbReference type="RefSeq" id="WP_302883538.1">
    <property type="nucleotide sequence ID" value="NZ_JAUMIT010000002.1"/>
</dbReference>
<accession>A0ABT8VQM3</accession>
<evidence type="ECO:0000256" key="9">
    <source>
        <dbReference type="HAMAP-Rule" id="MF_01808"/>
    </source>
</evidence>
<dbReference type="EMBL" id="JAUMIT010000002">
    <property type="protein sequence ID" value="MDO3694280.1"/>
    <property type="molecule type" value="Genomic_DNA"/>
</dbReference>
<dbReference type="Pfam" id="PF02899">
    <property type="entry name" value="Phage_int_SAM_1"/>
    <property type="match status" value="1"/>
</dbReference>
<keyword evidence="7 9" id="KW-0233">DNA recombination</keyword>
<evidence type="ECO:0000256" key="2">
    <source>
        <dbReference type="ARBA" id="ARBA00022490"/>
    </source>
</evidence>
<evidence type="ECO:0000259" key="11">
    <source>
        <dbReference type="PROSITE" id="PS51900"/>
    </source>
</evidence>
<dbReference type="InterPro" id="IPR002104">
    <property type="entry name" value="Integrase_catalytic"/>
</dbReference>
<comment type="similarity">
    <text evidence="9">Belongs to the 'phage' integrase family. XerC subfamily.</text>
</comment>
<evidence type="ECO:0000256" key="4">
    <source>
        <dbReference type="ARBA" id="ARBA00022829"/>
    </source>
</evidence>
<comment type="subunit">
    <text evidence="9">Forms a cyclic heterotetrameric complex composed of two molecules of XerC and two molecules of XerD.</text>
</comment>
<dbReference type="PROSITE" id="PS51900">
    <property type="entry name" value="CB"/>
    <property type="match status" value="1"/>
</dbReference>
<comment type="function">
    <text evidence="9">Site-specific tyrosine recombinase, which acts by catalyzing the cutting and rejoining of the recombining DNA molecules. The XerC-XerD complex is essential to convert dimers of the bacterial chromosome into monomers to permit their segregation at cell division. It also contributes to the segregational stability of plasmids.</text>
</comment>
<evidence type="ECO:0000256" key="1">
    <source>
        <dbReference type="ARBA" id="ARBA00004496"/>
    </source>
</evidence>
<feature type="domain" description="Core-binding (CB)" evidence="11">
    <location>
        <begin position="1"/>
        <end position="85"/>
    </location>
</feature>
<dbReference type="HAMAP" id="MF_01808">
    <property type="entry name" value="Recomb_XerC_XerD"/>
    <property type="match status" value="1"/>
</dbReference>
<feature type="active site" evidence="9">
    <location>
        <position position="240"/>
    </location>
</feature>
<feature type="active site" evidence="9">
    <location>
        <position position="266"/>
    </location>
</feature>
<dbReference type="Proteomes" id="UP001168642">
    <property type="component" value="Unassembled WGS sequence"/>
</dbReference>
<keyword evidence="5 9" id="KW-0229">DNA integration</keyword>
<evidence type="ECO:0000259" key="10">
    <source>
        <dbReference type="PROSITE" id="PS51898"/>
    </source>
</evidence>
<evidence type="ECO:0000313" key="13">
    <source>
        <dbReference type="Proteomes" id="UP001168642"/>
    </source>
</evidence>
<dbReference type="PANTHER" id="PTHR30349">
    <property type="entry name" value="PHAGE INTEGRASE-RELATED"/>
    <property type="match status" value="1"/>
</dbReference>
<dbReference type="SUPFAM" id="SSF56349">
    <property type="entry name" value="DNA breaking-rejoining enzymes"/>
    <property type="match status" value="1"/>
</dbReference>
<dbReference type="InterPro" id="IPR023009">
    <property type="entry name" value="Tyrosine_recombinase_XerC/XerD"/>
</dbReference>
<evidence type="ECO:0000313" key="12">
    <source>
        <dbReference type="EMBL" id="MDO3694280.1"/>
    </source>
</evidence>
<dbReference type="Gene3D" id="1.10.443.10">
    <property type="entry name" value="Intergrase catalytic core"/>
    <property type="match status" value="1"/>
</dbReference>
<evidence type="ECO:0000256" key="6">
    <source>
        <dbReference type="ARBA" id="ARBA00023125"/>
    </source>
</evidence>
<keyword evidence="4 9" id="KW-0159">Chromosome partition</keyword>
<keyword evidence="8 9" id="KW-0131">Cell cycle</keyword>